<accession>A0ABN9WU18</accession>
<feature type="transmembrane region" description="Helical" evidence="6">
    <location>
        <begin position="86"/>
        <end position="104"/>
    </location>
</feature>
<evidence type="ECO:0000313" key="7">
    <source>
        <dbReference type="EMBL" id="CAK0889061.1"/>
    </source>
</evidence>
<evidence type="ECO:0000256" key="4">
    <source>
        <dbReference type="ARBA" id="ARBA00022989"/>
    </source>
</evidence>
<evidence type="ECO:0008006" key="9">
    <source>
        <dbReference type="Google" id="ProtNLM"/>
    </source>
</evidence>
<protein>
    <recommendedName>
        <fullName evidence="9">Sugar phosphate transporter domain-containing protein</fullName>
    </recommendedName>
</protein>
<feature type="transmembrane region" description="Helical" evidence="6">
    <location>
        <begin position="116"/>
        <end position="133"/>
    </location>
</feature>
<keyword evidence="8" id="KW-1185">Reference proteome</keyword>
<evidence type="ECO:0000256" key="1">
    <source>
        <dbReference type="ARBA" id="ARBA00004141"/>
    </source>
</evidence>
<feature type="non-terminal residue" evidence="7">
    <location>
        <position position="145"/>
    </location>
</feature>
<evidence type="ECO:0000256" key="6">
    <source>
        <dbReference type="SAM" id="Phobius"/>
    </source>
</evidence>
<proteinExistence type="predicted"/>
<reference evidence="7" key="1">
    <citation type="submission" date="2023-10" db="EMBL/GenBank/DDBJ databases">
        <authorList>
            <person name="Chen Y."/>
            <person name="Shah S."/>
            <person name="Dougan E. K."/>
            <person name="Thang M."/>
            <person name="Chan C."/>
        </authorList>
    </citation>
    <scope>NUCLEOTIDE SEQUENCE [LARGE SCALE GENOMIC DNA]</scope>
</reference>
<dbReference type="Proteomes" id="UP001189429">
    <property type="component" value="Unassembled WGS sequence"/>
</dbReference>
<keyword evidence="5 6" id="KW-0472">Membrane</keyword>
<dbReference type="InterPro" id="IPR013657">
    <property type="entry name" value="SCL35B1-4/HUT1"/>
</dbReference>
<keyword evidence="2" id="KW-0813">Transport</keyword>
<dbReference type="EMBL" id="CAUYUJ010019168">
    <property type="protein sequence ID" value="CAK0889061.1"/>
    <property type="molecule type" value="Genomic_DNA"/>
</dbReference>
<dbReference type="Pfam" id="PF08449">
    <property type="entry name" value="UAA"/>
    <property type="match status" value="1"/>
</dbReference>
<evidence type="ECO:0000256" key="3">
    <source>
        <dbReference type="ARBA" id="ARBA00022692"/>
    </source>
</evidence>
<gene>
    <name evidence="7" type="ORF">PCOR1329_LOCUS69714</name>
</gene>
<keyword evidence="4 6" id="KW-1133">Transmembrane helix</keyword>
<evidence type="ECO:0000256" key="5">
    <source>
        <dbReference type="ARBA" id="ARBA00023136"/>
    </source>
</evidence>
<evidence type="ECO:0000313" key="8">
    <source>
        <dbReference type="Proteomes" id="UP001189429"/>
    </source>
</evidence>
<comment type="subcellular location">
    <subcellularLocation>
        <location evidence="1">Membrane</location>
        <topology evidence="1">Multi-pass membrane protein</topology>
    </subcellularLocation>
</comment>
<name>A0ABN9WU18_9DINO</name>
<keyword evidence="3 6" id="KW-0812">Transmembrane</keyword>
<sequence>MSLMAALWALRREQRAARRLLGATSRRELQRYALCGVAMTVHHGTGLAAMCRVNYTTAMLFTAAKLPSVMLAGVVVNPTASRPAPAAFVSAVCVGVGLALFGIAESGMAPRFSTSGLLFIAANLVLGAGVFNFQQRVLHSGACRK</sequence>
<comment type="caution">
    <text evidence="7">The sequence shown here is derived from an EMBL/GenBank/DDBJ whole genome shotgun (WGS) entry which is preliminary data.</text>
</comment>
<organism evidence="7 8">
    <name type="scientific">Prorocentrum cordatum</name>
    <dbReference type="NCBI Taxonomy" id="2364126"/>
    <lineage>
        <taxon>Eukaryota</taxon>
        <taxon>Sar</taxon>
        <taxon>Alveolata</taxon>
        <taxon>Dinophyceae</taxon>
        <taxon>Prorocentrales</taxon>
        <taxon>Prorocentraceae</taxon>
        <taxon>Prorocentrum</taxon>
    </lineage>
</organism>
<evidence type="ECO:0000256" key="2">
    <source>
        <dbReference type="ARBA" id="ARBA00022448"/>
    </source>
</evidence>
<feature type="transmembrane region" description="Helical" evidence="6">
    <location>
        <begin position="58"/>
        <end position="80"/>
    </location>
</feature>